<evidence type="ECO:0000256" key="5">
    <source>
        <dbReference type="ARBA" id="ARBA00022679"/>
    </source>
</evidence>
<dbReference type="PANTHER" id="PTHR11226">
    <property type="entry name" value="UDP-GLUCOSE GLYCOPROTEIN:GLUCOSYLTRANSFERASE"/>
    <property type="match status" value="1"/>
</dbReference>
<evidence type="ECO:0000256" key="6">
    <source>
        <dbReference type="ARBA" id="ARBA00022729"/>
    </source>
</evidence>
<evidence type="ECO:0000259" key="13">
    <source>
        <dbReference type="Pfam" id="PF18402"/>
    </source>
</evidence>
<dbReference type="Pfam" id="PF18404">
    <property type="entry name" value="Glyco_transf_24"/>
    <property type="match status" value="1"/>
</dbReference>
<dbReference type="GO" id="GO:0018279">
    <property type="term" value="P:protein N-linked glycosylation via asparagine"/>
    <property type="evidence" value="ECO:0007669"/>
    <property type="project" value="TreeGrafter"/>
</dbReference>
<dbReference type="OMA" id="RQTKTRF"/>
<dbReference type="InterPro" id="IPR040694">
    <property type="entry name" value="UGGT_TRXL_2"/>
</dbReference>
<dbReference type="PANTHER" id="PTHR11226:SF0">
    <property type="entry name" value="UDP-GLUCOSE:GLYCOPROTEIN GLUCOSYLTRANSFERASE"/>
    <property type="match status" value="1"/>
</dbReference>
<feature type="chain" id="PRO_5035729462" description="UDP-glucose:glycoprotein glucosyltransferase" evidence="10">
    <location>
        <begin position="24"/>
        <end position="1652"/>
    </location>
</feature>
<dbReference type="InterPro" id="IPR040693">
    <property type="entry name" value="UGGT_TRXL_1"/>
</dbReference>
<dbReference type="GO" id="GO:0036503">
    <property type="term" value="P:ERAD pathway"/>
    <property type="evidence" value="ECO:0007669"/>
    <property type="project" value="TreeGrafter"/>
</dbReference>
<dbReference type="GO" id="GO:0005788">
    <property type="term" value="C:endoplasmic reticulum lumen"/>
    <property type="evidence" value="ECO:0007669"/>
    <property type="project" value="UniProtKB-SubCell"/>
</dbReference>
<gene>
    <name evidence="16" type="ORF">KP509_16G050200</name>
</gene>
<dbReference type="Pfam" id="PF18402">
    <property type="entry name" value="Thioredoxin_14"/>
    <property type="match status" value="1"/>
</dbReference>
<dbReference type="SUPFAM" id="SSF53448">
    <property type="entry name" value="Nucleotide-diphospho-sugar transferases"/>
    <property type="match status" value="1"/>
</dbReference>
<reference evidence="16" key="1">
    <citation type="submission" date="2021-08" db="EMBL/GenBank/DDBJ databases">
        <title>WGS assembly of Ceratopteris richardii.</title>
        <authorList>
            <person name="Marchant D.B."/>
            <person name="Chen G."/>
            <person name="Jenkins J."/>
            <person name="Shu S."/>
            <person name="Leebens-Mack J."/>
            <person name="Grimwood J."/>
            <person name="Schmutz J."/>
            <person name="Soltis P."/>
            <person name="Soltis D."/>
            <person name="Chen Z.-H."/>
        </authorList>
    </citation>
    <scope>NUCLEOTIDE SEQUENCE</scope>
    <source>
        <strain evidence="16">Whitten #5841</strain>
        <tissue evidence="16">Leaf</tissue>
    </source>
</reference>
<sequence>MRCLRYTCFFCLLFAVVVVIVTSAVISPARPKNVNVALQTKWEGTSFAMEAGELLDKLGDDYFWSFIERWSPYPTLPVCDEVCFNSILQSSKLILDGPLQPIFHLSLLLRSASPKVVLYRQLAEESILYHWGSGEQTSQCGSKADGYKCDASYGRDHTSPCCWVDVGKSAFLTVSELEDWIDTLKGASKEHETTSFGEQDPPLQVFDFDHVFPSSVRSRPVAIFYGASGTSCFRKFHPYLSDAAKRGLVNYVLRPYMSIECEHEEGNCAYLGAGSKVLLGGYGIELALKNMEYKAIDDSDLKKNDAMDDARTDDLSQEVRGFIFSRLLERKPELTDDLLTFRDHLLSSSVSDTMSVWELKDLGYQTAQRILYSTEPLRVLQDINQNFPNLVSAISRLKLNETIKEEIIANQKLVVPGKNMFAINGALVDLEGLDLYSLIELVLGELSLVDAISKLKVPSKYFKSLMQIPDPAELASVRIDFRSPYVHYLNNLEEDPMYKRWRSNLQELLMPVFPGQMRYIKKNLFNAVYVIDPATPSGLQVVDIILYYYENHVPMRFGIILMSASVVKSISANGGELPEVGSQKDLSTLTGKLFLYVKENQGLHAAFKFLSRVNENRGGDMESQNNDPVELIHIEEAFFDTIRSRAKSPPQEVLLKLEEGSDYDESFLKSTLFVYKLGLQDMQPCLLMNGVVQTSATSLQAGLIAMNEELPKIQEGVYFGHIASHTDILDKFLKEKTYSRYNPDVISTNKGDLKYVSLVRAATMEHMSMDKLVFLHASGTEDDVKSITHLICVDTSSKQGFELLLQSIKYLMAGSKKGRVAILFNVAGSPDFGKLSSSFLVVRIIKEVLRSPAKLKKALPFLHSLLSWYIAQNFATDDNHKEILDNSLGFATSVDLRLDFSDSFLHNKESIEECWKELAAETQFVFTYLGLQPGTNAVVTNGKLFIQSNNKGFVAEDFILLEQVEFDRRVKPVNDIIETIEWEGIDPDQLTSEFLSSVIMCISSEIALRKRGSDTARFDLLQAEHSAIVQEHENATVHVDAIIDPLSSTGQKLTPLLLLLQSWFHASMRIMLNPMNSLTDIPLKNFYRFVVPSRYPFNSDGSFQSGPMAIFSNMPPTRTLTMNLDVPEPWLVEPVHAIYDLDNIVLEKLGDARTMQAVFELEALMLTGHCHEQNGGPPRGLQLILGTKLNPHVVDTIVMANLGYWQLKAAPGVWTLRLAPGRSSDLYTFHGPGEGEANGPLSRQVVIKDLQGGLLHLEVVKRKGKEQESVLNTNENGDFEYGEYSERRGWNQNILKWAADFLGGSKSSTKSMVHDKLVERKGETINIFSIASGHLYERFLKIMILSVLKNTRRPVKFWFIKNYLSPQFKNFIPHMAKEYGFQYDLVTYKWPTWLHKQTEKQRIIWAYKILFLDVIFPLSLRKVIFVDADQIVRADMGELYDMDLKGRPLAYTPFCDNNKEMDGYRFWNQGFWKDHLRGKPYHISALYVVDLRKFRQTAAGDNLRVFYETLSKDPNSLSNLDQDLPNYAQHQVPIFSLPQEWLWCESWCGNATKARAKTIDLCNNPMTKEPKLQGARRIVAEWPALDEEARSFTSRVLGEGEQPMDRVEKGADQKDMKEAKEAEQTNKMVGHKQKQDPNIDNSETVLEDAAEL</sequence>
<dbReference type="InterPro" id="IPR040692">
    <property type="entry name" value="UGGT_TRXL_3"/>
</dbReference>
<evidence type="ECO:0000256" key="4">
    <source>
        <dbReference type="ARBA" id="ARBA00006351"/>
    </source>
</evidence>
<evidence type="ECO:0008006" key="18">
    <source>
        <dbReference type="Google" id="ProtNLM"/>
    </source>
</evidence>
<evidence type="ECO:0000256" key="7">
    <source>
        <dbReference type="ARBA" id="ARBA00022824"/>
    </source>
</evidence>
<evidence type="ECO:0000256" key="9">
    <source>
        <dbReference type="SAM" id="MobiDB-lite"/>
    </source>
</evidence>
<comment type="similarity">
    <text evidence="4">Belongs to the glycosyltransferase 8 family.</text>
</comment>
<dbReference type="Pfam" id="PF06427">
    <property type="entry name" value="UDP-g_GGTase"/>
    <property type="match status" value="1"/>
</dbReference>
<evidence type="ECO:0000256" key="10">
    <source>
        <dbReference type="SAM" id="SignalP"/>
    </source>
</evidence>
<feature type="signal peptide" evidence="10">
    <location>
        <begin position="1"/>
        <end position="23"/>
    </location>
</feature>
<evidence type="ECO:0000313" key="17">
    <source>
        <dbReference type="Proteomes" id="UP000825935"/>
    </source>
</evidence>
<dbReference type="FunFam" id="3.90.550.10:FF:000054">
    <property type="entry name" value="UDP-glucose:glycoprotein glucosyltransferase 1"/>
    <property type="match status" value="1"/>
</dbReference>
<feature type="domain" description="UGGT thioredoxin-like" evidence="11">
    <location>
        <begin position="45"/>
        <end position="263"/>
    </location>
</feature>
<evidence type="ECO:0000259" key="12">
    <source>
        <dbReference type="Pfam" id="PF18401"/>
    </source>
</evidence>
<dbReference type="Pfam" id="PF18401">
    <property type="entry name" value="Thioredoxin_13"/>
    <property type="match status" value="1"/>
</dbReference>
<keyword evidence="17" id="KW-1185">Reference proteome</keyword>
<feature type="region of interest" description="Disordered" evidence="9">
    <location>
        <begin position="1594"/>
        <end position="1652"/>
    </location>
</feature>
<protein>
    <recommendedName>
        <fullName evidence="18">UDP-glucose:glycoprotein glucosyltransferase</fullName>
    </recommendedName>
</protein>
<evidence type="ECO:0000313" key="16">
    <source>
        <dbReference type="EMBL" id="KAH7387950.1"/>
    </source>
</evidence>
<evidence type="ECO:0000259" key="15">
    <source>
        <dbReference type="Pfam" id="PF18404"/>
    </source>
</evidence>
<keyword evidence="5" id="KW-0808">Transferase</keyword>
<keyword evidence="8" id="KW-0325">Glycoprotein</keyword>
<dbReference type="OrthoDB" id="27683at2759"/>
<dbReference type="Pfam" id="PF18400">
    <property type="entry name" value="Thioredoxin_12"/>
    <property type="match status" value="1"/>
</dbReference>
<evidence type="ECO:0000259" key="11">
    <source>
        <dbReference type="Pfam" id="PF18400"/>
    </source>
</evidence>
<dbReference type="CDD" id="cd06432">
    <property type="entry name" value="GT8_HUGT1_C_like"/>
    <property type="match status" value="1"/>
</dbReference>
<feature type="compositionally biased region" description="Basic and acidic residues" evidence="9">
    <location>
        <begin position="1603"/>
        <end position="1624"/>
    </location>
</feature>
<dbReference type="InterPro" id="IPR040497">
    <property type="entry name" value="Glyco_transf_24"/>
</dbReference>
<name>A0A8T2SZH7_CERRI</name>
<comment type="caution">
    <text evidence="16">The sequence shown here is derived from an EMBL/GenBank/DDBJ whole genome shotgun (WGS) entry which is preliminary data.</text>
</comment>
<feature type="domain" description="Glucosyltransferase 24 catalytic" evidence="15">
    <location>
        <begin position="1325"/>
        <end position="1591"/>
    </location>
</feature>
<evidence type="ECO:0000256" key="3">
    <source>
        <dbReference type="ARBA" id="ARBA00004922"/>
    </source>
</evidence>
<dbReference type="Proteomes" id="UP000825935">
    <property type="component" value="Chromosome 16"/>
</dbReference>
<proteinExistence type="inferred from homology"/>
<feature type="domain" description="UDP-glucose:glycoprotein glucosyltransferase thioredoxin-like" evidence="14">
    <location>
        <begin position="766"/>
        <end position="1004"/>
    </location>
</feature>
<evidence type="ECO:0000256" key="8">
    <source>
        <dbReference type="ARBA" id="ARBA00023180"/>
    </source>
</evidence>
<organism evidence="16 17">
    <name type="scientific">Ceratopteris richardii</name>
    <name type="common">Triangle waterfern</name>
    <dbReference type="NCBI Taxonomy" id="49495"/>
    <lineage>
        <taxon>Eukaryota</taxon>
        <taxon>Viridiplantae</taxon>
        <taxon>Streptophyta</taxon>
        <taxon>Embryophyta</taxon>
        <taxon>Tracheophyta</taxon>
        <taxon>Polypodiopsida</taxon>
        <taxon>Polypodiidae</taxon>
        <taxon>Polypodiales</taxon>
        <taxon>Pteridineae</taxon>
        <taxon>Pteridaceae</taxon>
        <taxon>Parkerioideae</taxon>
        <taxon>Ceratopteris</taxon>
    </lineage>
</organism>
<dbReference type="GO" id="GO:0003980">
    <property type="term" value="F:UDP-glucose:glycoprotein glucosyltransferase activity"/>
    <property type="evidence" value="ECO:0007669"/>
    <property type="project" value="InterPro"/>
</dbReference>
<comment type="subcellular location">
    <subcellularLocation>
        <location evidence="2">Endoplasmic reticulum lumen</location>
    </subcellularLocation>
</comment>
<dbReference type="EMBL" id="CM035421">
    <property type="protein sequence ID" value="KAH7387950.1"/>
    <property type="molecule type" value="Genomic_DNA"/>
</dbReference>
<comment type="pathway">
    <text evidence="3">Protein modification; protein glycosylation.</text>
</comment>
<feature type="domain" description="UGGT thioredoxin-like" evidence="13">
    <location>
        <begin position="480"/>
        <end position="743"/>
    </location>
</feature>
<evidence type="ECO:0000259" key="14">
    <source>
        <dbReference type="Pfam" id="PF18403"/>
    </source>
</evidence>
<comment type="cofactor">
    <cofactor evidence="1">
        <name>Ca(2+)</name>
        <dbReference type="ChEBI" id="CHEBI:29108"/>
    </cofactor>
</comment>
<dbReference type="InterPro" id="IPR029044">
    <property type="entry name" value="Nucleotide-diphossugar_trans"/>
</dbReference>
<feature type="domain" description="UGGT thioredoxin-like" evidence="12">
    <location>
        <begin position="352"/>
        <end position="467"/>
    </location>
</feature>
<evidence type="ECO:0000256" key="1">
    <source>
        <dbReference type="ARBA" id="ARBA00001913"/>
    </source>
</evidence>
<keyword evidence="6 10" id="KW-0732">Signal</keyword>
<dbReference type="Gene3D" id="3.90.550.10">
    <property type="entry name" value="Spore Coat Polysaccharide Biosynthesis Protein SpsA, Chain A"/>
    <property type="match status" value="1"/>
</dbReference>
<dbReference type="InterPro" id="IPR009448">
    <property type="entry name" value="UDP-g_GGtrans"/>
</dbReference>
<dbReference type="Pfam" id="PF18403">
    <property type="entry name" value="Thioredoxin_15"/>
    <property type="match status" value="1"/>
</dbReference>
<evidence type="ECO:0000256" key="2">
    <source>
        <dbReference type="ARBA" id="ARBA00004319"/>
    </source>
</evidence>
<dbReference type="GO" id="GO:0051082">
    <property type="term" value="F:unfolded protein binding"/>
    <property type="evidence" value="ECO:0007669"/>
    <property type="project" value="TreeGrafter"/>
</dbReference>
<dbReference type="InterPro" id="IPR040525">
    <property type="entry name" value="UGGT_TRXL_4"/>
</dbReference>
<keyword evidence="7" id="KW-0256">Endoplasmic reticulum</keyword>
<accession>A0A8T2SZH7</accession>